<dbReference type="AlphaFoldDB" id="A0A7U3UQL8"/>
<dbReference type="EMBL" id="AP018365">
    <property type="protein sequence ID" value="BBA96944.1"/>
    <property type="molecule type" value="Genomic_DNA"/>
</dbReference>
<sequence>MDGDRPVVRRERVPQPMSSDSVEPIKSQHEKFPWEPTIDTSDGPQKKAGEDYTRVYGGTVQNGKSSGDDNDEVEKSGREPILTMTYTTAPDFIPSADSGSGGTDGPSALESGRFTVQLATLHSTEQDCLTATSAMVDGFDTVKGEVDKAAADDNFFGQHVGKWQRTESGKNGIQTQWQDDKYDEEAQHFADAIIPQMKNLLNSIGSAIEACGQFNALLNNAGQIYATIDHNAEFKDA</sequence>
<reference evidence="2 3" key="1">
    <citation type="journal article" date="2010" name="J. Bacteriol.">
        <title>Biochemical characterization of a novel indole prenyltransferase from Streptomyces sp. SN-593.</title>
        <authorList>
            <person name="Takahashi S."/>
            <person name="Takagi H."/>
            <person name="Toyoda A."/>
            <person name="Uramoto M."/>
            <person name="Nogawa T."/>
            <person name="Ueki M."/>
            <person name="Sakaki Y."/>
            <person name="Osada H."/>
        </authorList>
    </citation>
    <scope>NUCLEOTIDE SEQUENCE [LARGE SCALE GENOMIC DNA]</scope>
    <source>
        <strain evidence="2 3">SN-593</strain>
    </source>
</reference>
<proteinExistence type="predicted"/>
<keyword evidence="3" id="KW-1185">Reference proteome</keyword>
<reference evidence="2 3" key="2">
    <citation type="journal article" date="2011" name="J. Antibiot.">
        <title>Furaquinocins I and J: novel polyketide isoprenoid hybrid compounds from Streptomyces reveromyceticus SN-593.</title>
        <authorList>
            <person name="Panthee S."/>
            <person name="Takahashi S."/>
            <person name="Takagi H."/>
            <person name="Nogawa T."/>
            <person name="Oowada E."/>
            <person name="Uramoto M."/>
            <person name="Osada H."/>
        </authorList>
    </citation>
    <scope>NUCLEOTIDE SEQUENCE [LARGE SCALE GENOMIC DNA]</scope>
    <source>
        <strain evidence="2 3">SN-593</strain>
    </source>
</reference>
<organism evidence="2 3">
    <name type="scientific">Actinacidiphila reveromycinica</name>
    <dbReference type="NCBI Taxonomy" id="659352"/>
    <lineage>
        <taxon>Bacteria</taxon>
        <taxon>Bacillati</taxon>
        <taxon>Actinomycetota</taxon>
        <taxon>Actinomycetes</taxon>
        <taxon>Kitasatosporales</taxon>
        <taxon>Streptomycetaceae</taxon>
        <taxon>Actinacidiphila</taxon>
    </lineage>
</organism>
<evidence type="ECO:0000313" key="2">
    <source>
        <dbReference type="EMBL" id="BBA96944.1"/>
    </source>
</evidence>
<dbReference type="Proteomes" id="UP000595703">
    <property type="component" value="Chromosome"/>
</dbReference>
<feature type="region of interest" description="Disordered" evidence="1">
    <location>
        <begin position="1"/>
        <end position="110"/>
    </location>
</feature>
<reference evidence="2 3" key="3">
    <citation type="journal article" date="2011" name="Nat. Chem. Biol.">
        <title>Reveromycin A biosynthesis uses RevG and RevJ for stereospecific spiroacetal formation.</title>
        <authorList>
            <person name="Takahashi S."/>
            <person name="Toyoda A."/>
            <person name="Sekiyama Y."/>
            <person name="Takagi H."/>
            <person name="Nogawa T."/>
            <person name="Uramoto M."/>
            <person name="Suzuki R."/>
            <person name="Koshino H."/>
            <person name="Kumano T."/>
            <person name="Panthee S."/>
            <person name="Dairi T."/>
            <person name="Ishikawa J."/>
            <person name="Ikeda H."/>
            <person name="Sakaki Y."/>
            <person name="Osada H."/>
        </authorList>
    </citation>
    <scope>NUCLEOTIDE SEQUENCE [LARGE SCALE GENOMIC DNA]</scope>
    <source>
        <strain evidence="2 3">SN-593</strain>
    </source>
</reference>
<dbReference type="KEGG" id="arev:RVR_2478"/>
<protein>
    <submittedName>
        <fullName evidence="2">Uncharacterized protein</fullName>
    </submittedName>
</protein>
<evidence type="ECO:0000313" key="3">
    <source>
        <dbReference type="Proteomes" id="UP000595703"/>
    </source>
</evidence>
<name>A0A7U3UQL8_9ACTN</name>
<reference evidence="2 3" key="4">
    <citation type="journal article" date="2020" name="Sci. Rep.">
        <title>beta-carboline chemical signals induce reveromycin production through a LuxR family regulator in Streptomyces sp. SN-593.</title>
        <authorList>
            <person name="Panthee S."/>
            <person name="Kito N."/>
            <person name="Hayashi T."/>
            <person name="Shimizu T."/>
            <person name="Ishikawa J."/>
            <person name="Hamamoto H."/>
            <person name="Osada H."/>
            <person name="Takahashi S."/>
        </authorList>
    </citation>
    <scope>NUCLEOTIDE SEQUENCE [LARGE SCALE GENOMIC DNA]</scope>
    <source>
        <strain evidence="2 3">SN-593</strain>
    </source>
</reference>
<feature type="compositionally biased region" description="Basic and acidic residues" evidence="1">
    <location>
        <begin position="1"/>
        <end position="13"/>
    </location>
</feature>
<gene>
    <name evidence="2" type="ORF">RVR_2478</name>
</gene>
<accession>A0A7U3UQL8</accession>
<feature type="compositionally biased region" description="Basic and acidic residues" evidence="1">
    <location>
        <begin position="44"/>
        <end position="53"/>
    </location>
</feature>
<evidence type="ECO:0000256" key="1">
    <source>
        <dbReference type="SAM" id="MobiDB-lite"/>
    </source>
</evidence>